<sequence length="278" mass="31184">MSISNIHQAIAQWSQHFSGRFTLYAEHLQTHEVVAHEPTRLMETASVIKLPIMIAAMDQVEAGHLDLATPLVYTRDDYVEGSGVVQNLTPGFALSLHDALTLMITVSDNVATNMVLRQIGLETVNAVMHRLGTPHIHLYKRIDFAQPGPIGLAPAEEIGVLLKSLYHRTLISPWASGIMWDILTRQQYNTIMTRELPYHLLNEENDTPALVQIGSKSGSLEGIRNDVGIVTSKWGDYTVAIFSAECEDLRFHVDNEAMRLLPRLTRLLFDHFLGHYLP</sequence>
<dbReference type="EMBL" id="CP019454">
    <property type="protein sequence ID" value="AUW92996.1"/>
    <property type="molecule type" value="Genomic_DNA"/>
</dbReference>
<dbReference type="Pfam" id="PF13354">
    <property type="entry name" value="Beta-lactamase2"/>
    <property type="match status" value="1"/>
</dbReference>
<dbReference type="PANTHER" id="PTHR35333:SF4">
    <property type="entry name" value="SLR0121 PROTEIN"/>
    <property type="match status" value="1"/>
</dbReference>
<keyword evidence="3" id="KW-1185">Reference proteome</keyword>
<evidence type="ECO:0000313" key="2">
    <source>
        <dbReference type="EMBL" id="AUW92996.1"/>
    </source>
</evidence>
<feature type="domain" description="Beta-lactamase class A catalytic" evidence="1">
    <location>
        <begin position="23"/>
        <end position="242"/>
    </location>
</feature>
<dbReference type="InterPro" id="IPR000871">
    <property type="entry name" value="Beta-lactam_class-A"/>
</dbReference>
<name>A0ABM6RNV4_9FIRM</name>
<dbReference type="PANTHER" id="PTHR35333">
    <property type="entry name" value="BETA-LACTAMASE"/>
    <property type="match status" value="1"/>
</dbReference>
<evidence type="ECO:0000259" key="1">
    <source>
        <dbReference type="Pfam" id="PF13354"/>
    </source>
</evidence>
<organism evidence="2 3">
    <name type="scientific">Sulfobacillus thermotolerans</name>
    <dbReference type="NCBI Taxonomy" id="338644"/>
    <lineage>
        <taxon>Bacteria</taxon>
        <taxon>Bacillati</taxon>
        <taxon>Bacillota</taxon>
        <taxon>Clostridia</taxon>
        <taxon>Eubacteriales</taxon>
        <taxon>Clostridiales Family XVII. Incertae Sedis</taxon>
        <taxon>Sulfobacillus</taxon>
    </lineage>
</organism>
<reference evidence="2 3" key="1">
    <citation type="journal article" date="2019" name="Sci. Rep.">
        <title>Sulfobacillus thermotolerans: new insights into resistance and metabolic capacities of acidophilic chemolithotrophs.</title>
        <authorList>
            <person name="Panyushkina A.E."/>
            <person name="Babenko V.V."/>
            <person name="Nikitina A.S."/>
            <person name="Selezneva O.V."/>
            <person name="Tsaplina I.A."/>
            <person name="Letarova M.A."/>
            <person name="Kostryukova E.S."/>
            <person name="Letarov A.V."/>
        </authorList>
    </citation>
    <scope>NUCLEOTIDE SEQUENCE [LARGE SCALE GENOMIC DNA]</scope>
    <source>
        <strain evidence="2 3">Kr1</strain>
    </source>
</reference>
<dbReference type="SUPFAM" id="SSF56601">
    <property type="entry name" value="beta-lactamase/transpeptidase-like"/>
    <property type="match status" value="1"/>
</dbReference>
<accession>A0ABM6RNV4</accession>
<gene>
    <name evidence="2" type="ORF">BXT84_02725</name>
</gene>
<dbReference type="InterPro" id="IPR012338">
    <property type="entry name" value="Beta-lactam/transpept-like"/>
</dbReference>
<protein>
    <recommendedName>
        <fullName evidence="1">Beta-lactamase class A catalytic domain-containing protein</fullName>
    </recommendedName>
</protein>
<dbReference type="Proteomes" id="UP000325292">
    <property type="component" value="Chromosome"/>
</dbReference>
<proteinExistence type="predicted"/>
<dbReference type="Gene3D" id="3.40.710.10">
    <property type="entry name" value="DD-peptidase/beta-lactamase superfamily"/>
    <property type="match status" value="1"/>
</dbReference>
<evidence type="ECO:0000313" key="3">
    <source>
        <dbReference type="Proteomes" id="UP000325292"/>
    </source>
</evidence>
<dbReference type="InterPro" id="IPR045155">
    <property type="entry name" value="Beta-lactam_cat"/>
</dbReference>